<evidence type="ECO:0000256" key="4">
    <source>
        <dbReference type="ARBA" id="ARBA00022801"/>
    </source>
</evidence>
<evidence type="ECO:0000256" key="2">
    <source>
        <dbReference type="ARBA" id="ARBA00001946"/>
    </source>
</evidence>
<dbReference type="PANTHER" id="PTHR12318:SF0">
    <property type="entry name" value="ACYL-COENZYME A DIPHOSPHATASE NUDT19"/>
    <property type="match status" value="1"/>
</dbReference>
<evidence type="ECO:0000259" key="8">
    <source>
        <dbReference type="PROSITE" id="PS51462"/>
    </source>
</evidence>
<evidence type="ECO:0000256" key="7">
    <source>
        <dbReference type="SAM" id="MobiDB-lite"/>
    </source>
</evidence>
<comment type="cofactor">
    <cofactor evidence="1">
        <name>Mn(2+)</name>
        <dbReference type="ChEBI" id="CHEBI:29035"/>
    </cofactor>
</comment>
<dbReference type="PROSITE" id="PS51462">
    <property type="entry name" value="NUDIX"/>
    <property type="match status" value="1"/>
</dbReference>
<organism evidence="9 10">
    <name type="scientific">Citricoccus zhacaiensis</name>
    <dbReference type="NCBI Taxonomy" id="489142"/>
    <lineage>
        <taxon>Bacteria</taxon>
        <taxon>Bacillati</taxon>
        <taxon>Actinomycetota</taxon>
        <taxon>Actinomycetes</taxon>
        <taxon>Micrococcales</taxon>
        <taxon>Micrococcaceae</taxon>
        <taxon>Citricoccus</taxon>
    </lineage>
</organism>
<dbReference type="Gene3D" id="3.90.79.10">
    <property type="entry name" value="Nucleoside Triphosphate Pyrophosphohydrolase"/>
    <property type="match status" value="1"/>
</dbReference>
<dbReference type="CDD" id="cd18870">
    <property type="entry name" value="NUDIX_AcylCoAdiphos_Nudt19"/>
    <property type="match status" value="1"/>
</dbReference>
<evidence type="ECO:0000313" key="9">
    <source>
        <dbReference type="EMBL" id="GGO43553.1"/>
    </source>
</evidence>
<proteinExistence type="predicted"/>
<keyword evidence="6" id="KW-0464">Manganese</keyword>
<dbReference type="InterPro" id="IPR015797">
    <property type="entry name" value="NUDIX_hydrolase-like_dom_sf"/>
</dbReference>
<comment type="cofactor">
    <cofactor evidence="2">
        <name>Mg(2+)</name>
        <dbReference type="ChEBI" id="CHEBI:18420"/>
    </cofactor>
</comment>
<gene>
    <name evidence="9" type="ORF">GCM10010977_11960</name>
</gene>
<feature type="domain" description="Nudix hydrolase" evidence="8">
    <location>
        <begin position="27"/>
        <end position="229"/>
    </location>
</feature>
<feature type="region of interest" description="Disordered" evidence="7">
    <location>
        <begin position="1"/>
        <end position="24"/>
    </location>
</feature>
<dbReference type="Proteomes" id="UP000642509">
    <property type="component" value="Unassembled WGS sequence"/>
</dbReference>
<keyword evidence="10" id="KW-1185">Reference proteome</keyword>
<dbReference type="EMBL" id="BMLQ01000003">
    <property type="protein sequence ID" value="GGO43553.1"/>
    <property type="molecule type" value="Genomic_DNA"/>
</dbReference>
<keyword evidence="5" id="KW-0460">Magnesium</keyword>
<dbReference type="InterPro" id="IPR039121">
    <property type="entry name" value="NUDT19"/>
</dbReference>
<feature type="compositionally biased region" description="Polar residues" evidence="7">
    <location>
        <begin position="1"/>
        <end position="13"/>
    </location>
</feature>
<evidence type="ECO:0000256" key="6">
    <source>
        <dbReference type="ARBA" id="ARBA00023211"/>
    </source>
</evidence>
<dbReference type="InterPro" id="IPR000086">
    <property type="entry name" value="NUDIX_hydrolase_dom"/>
</dbReference>
<sequence>MPTSATSPDNVPTSYPEYRAPAADPAPVRDAATVVLLRDGVGGPEAFTLTRATSMAFSAGATVFPGGRVDPGDDLPEQFWAGTDLEPWVPMLGPDPALARQLLAAAIRETFEECGVLLVRPSCGRALADPRDFEEERAQLESRELSFADFLAAHRLVPDVGLLRPLSRWITPVGEPRRYDTRFFLAALPAGQEPRQVSGEASAVQWLDAATALEWFRDGSTFLMPPTWSQFHYLQGFGTVAEALDASPDCSPIQPEIVPDAQPLRVRFALEDGYYADSPHHTTASDPG</sequence>
<accession>A0ABQ2LVB4</accession>
<reference evidence="10" key="1">
    <citation type="journal article" date="2019" name="Int. J. Syst. Evol. Microbiol.">
        <title>The Global Catalogue of Microorganisms (GCM) 10K type strain sequencing project: providing services to taxonomists for standard genome sequencing and annotation.</title>
        <authorList>
            <consortium name="The Broad Institute Genomics Platform"/>
            <consortium name="The Broad Institute Genome Sequencing Center for Infectious Disease"/>
            <person name="Wu L."/>
            <person name="Ma J."/>
        </authorList>
    </citation>
    <scope>NUCLEOTIDE SEQUENCE [LARGE SCALE GENOMIC DNA]</scope>
    <source>
        <strain evidence="10">CGMCC 1.7064</strain>
    </source>
</reference>
<evidence type="ECO:0000256" key="5">
    <source>
        <dbReference type="ARBA" id="ARBA00022842"/>
    </source>
</evidence>
<evidence type="ECO:0000313" key="10">
    <source>
        <dbReference type="Proteomes" id="UP000642509"/>
    </source>
</evidence>
<evidence type="ECO:0000256" key="1">
    <source>
        <dbReference type="ARBA" id="ARBA00001936"/>
    </source>
</evidence>
<evidence type="ECO:0000256" key="3">
    <source>
        <dbReference type="ARBA" id="ARBA00022723"/>
    </source>
</evidence>
<keyword evidence="3" id="KW-0479">Metal-binding</keyword>
<dbReference type="PANTHER" id="PTHR12318">
    <property type="entry name" value="TESTOSTERONE-REGULATED PROTEIN RP2"/>
    <property type="match status" value="1"/>
</dbReference>
<dbReference type="SUPFAM" id="SSF55811">
    <property type="entry name" value="Nudix"/>
    <property type="match status" value="1"/>
</dbReference>
<name>A0ABQ2LVB4_9MICC</name>
<keyword evidence="4" id="KW-0378">Hydrolase</keyword>
<protein>
    <recommendedName>
        <fullName evidence="8">Nudix hydrolase domain-containing protein</fullName>
    </recommendedName>
</protein>
<dbReference type="RefSeq" id="WP_229672314.1">
    <property type="nucleotide sequence ID" value="NZ_BAAAOU010000004.1"/>
</dbReference>
<comment type="caution">
    <text evidence="9">The sequence shown here is derived from an EMBL/GenBank/DDBJ whole genome shotgun (WGS) entry which is preliminary data.</text>
</comment>